<evidence type="ECO:0000313" key="1">
    <source>
        <dbReference type="EMBL" id="KAJ8122307.1"/>
    </source>
</evidence>
<sequence length="400" mass="45598">MIHFITNLVLPIDVYITAKCIGELLEAHFSYYSGSKRARTIDNPEVLLASLVVVSTKLLYSLDNVERPPISQQDPRRTTVGWKEWQKIIIGEPAEEATNLARGEEFKVTADDALNMDKHKLDDYMDWFEKMWLYDGEPKTTERVRNLFDQKRTSSKPDESSTPEESPGDQTKKQYEKLSQSISSVNLGIESTETEKKQPRNLCPVWRSETDLPDAAKVLYRKTAELAAIPLTILIRGATQVEKQLELWCARKTKRDGKGKENREASLEVGDEMQIFVKTLTGKTITLEVESSDTIDNVKSKIQDKEGIPPDQQRLIFAGKQLEDGRTLSDYNIQKESTLHLVLRLRGGIIEPSLKALASKFNCDKMICRKCYARLPPRATNCRKKKCGHTNQLRPKKKLK</sequence>
<name>A0ACC2J4Q0_9PEZI</name>
<gene>
    <name evidence="1" type="ORF">O1611_g9873</name>
</gene>
<protein>
    <submittedName>
        <fullName evidence="1">Uncharacterized protein</fullName>
    </submittedName>
</protein>
<organism evidence="1 2">
    <name type="scientific">Lasiodiplodia mahajangana</name>
    <dbReference type="NCBI Taxonomy" id="1108764"/>
    <lineage>
        <taxon>Eukaryota</taxon>
        <taxon>Fungi</taxon>
        <taxon>Dikarya</taxon>
        <taxon>Ascomycota</taxon>
        <taxon>Pezizomycotina</taxon>
        <taxon>Dothideomycetes</taxon>
        <taxon>Dothideomycetes incertae sedis</taxon>
        <taxon>Botryosphaeriales</taxon>
        <taxon>Botryosphaeriaceae</taxon>
        <taxon>Lasiodiplodia</taxon>
    </lineage>
</organism>
<accession>A0ACC2J4Q0</accession>
<keyword evidence="2" id="KW-1185">Reference proteome</keyword>
<reference evidence="1" key="1">
    <citation type="submission" date="2022-12" db="EMBL/GenBank/DDBJ databases">
        <title>Genome Sequence of Lasiodiplodia mahajangana.</title>
        <authorList>
            <person name="Buettner E."/>
        </authorList>
    </citation>
    <scope>NUCLEOTIDE SEQUENCE</scope>
    <source>
        <strain evidence="1">VT137</strain>
    </source>
</reference>
<evidence type="ECO:0000313" key="2">
    <source>
        <dbReference type="Proteomes" id="UP001153332"/>
    </source>
</evidence>
<dbReference type="EMBL" id="JAPUUL010003596">
    <property type="protein sequence ID" value="KAJ8122307.1"/>
    <property type="molecule type" value="Genomic_DNA"/>
</dbReference>
<proteinExistence type="predicted"/>
<comment type="caution">
    <text evidence="1">The sequence shown here is derived from an EMBL/GenBank/DDBJ whole genome shotgun (WGS) entry which is preliminary data.</text>
</comment>
<dbReference type="Proteomes" id="UP001153332">
    <property type="component" value="Unassembled WGS sequence"/>
</dbReference>